<dbReference type="Pfam" id="PF00701">
    <property type="entry name" value="DHDPS"/>
    <property type="match status" value="1"/>
</dbReference>
<comment type="pathway">
    <text evidence="2">Amino-sugar metabolism; N-acetylneuraminate degradation.</text>
</comment>
<evidence type="ECO:0000256" key="2">
    <source>
        <dbReference type="ARBA" id="ARBA00004878"/>
    </source>
</evidence>
<dbReference type="AlphaFoldDB" id="A0A1S3HLV9"/>
<dbReference type="OrthoDB" id="191315at2759"/>
<keyword evidence="7 11" id="KW-0456">Lyase</keyword>
<organism evidence="14 15">
    <name type="scientific">Lingula anatina</name>
    <name type="common">Brachiopod</name>
    <name type="synonym">Lingula unguis</name>
    <dbReference type="NCBI Taxonomy" id="7574"/>
    <lineage>
        <taxon>Eukaryota</taxon>
        <taxon>Metazoa</taxon>
        <taxon>Spiralia</taxon>
        <taxon>Lophotrochozoa</taxon>
        <taxon>Brachiopoda</taxon>
        <taxon>Linguliformea</taxon>
        <taxon>Lingulata</taxon>
        <taxon>Lingulida</taxon>
        <taxon>Linguloidea</taxon>
        <taxon>Lingulidae</taxon>
        <taxon>Lingula</taxon>
    </lineage>
</organism>
<evidence type="ECO:0000256" key="7">
    <source>
        <dbReference type="ARBA" id="ARBA00023239"/>
    </source>
</evidence>
<dbReference type="EC" id="4.1.3.3" evidence="5"/>
<feature type="binding site" evidence="13">
    <location>
        <position position="49"/>
    </location>
    <ligand>
        <name>pyruvate</name>
        <dbReference type="ChEBI" id="CHEBI:15361"/>
    </ligand>
</feature>
<evidence type="ECO:0000256" key="5">
    <source>
        <dbReference type="ARBA" id="ARBA00012911"/>
    </source>
</evidence>
<evidence type="ECO:0000313" key="14">
    <source>
        <dbReference type="Proteomes" id="UP000085678"/>
    </source>
</evidence>
<evidence type="ECO:0000256" key="13">
    <source>
        <dbReference type="PIRSR" id="PIRSR001365-2"/>
    </source>
</evidence>
<keyword evidence="6" id="KW-0963">Cytoplasm</keyword>
<accession>A0A1S3HLV9</accession>
<dbReference type="PANTHER" id="PTHR12128:SF21">
    <property type="entry name" value="N-ACETYLNEURAMINATE LYASE"/>
    <property type="match status" value="1"/>
</dbReference>
<dbReference type="Gene3D" id="3.20.20.70">
    <property type="entry name" value="Aldolase class I"/>
    <property type="match status" value="2"/>
</dbReference>
<comment type="subcellular location">
    <subcellularLocation>
        <location evidence="1">Cytoplasm</location>
    </subcellularLocation>
</comment>
<keyword evidence="9" id="KW-0119">Carbohydrate metabolism</keyword>
<evidence type="ECO:0000256" key="3">
    <source>
        <dbReference type="ARBA" id="ARBA00006324"/>
    </source>
</evidence>
<evidence type="ECO:0000256" key="11">
    <source>
        <dbReference type="PIRNR" id="PIRNR001365"/>
    </source>
</evidence>
<dbReference type="PROSITE" id="PS00665">
    <property type="entry name" value="DHDPS_1"/>
    <property type="match status" value="1"/>
</dbReference>
<protein>
    <recommendedName>
        <fullName evidence="5">N-acetylneuraminate lyase</fullName>
        <ecNumber evidence="5">4.1.3.3</ecNumber>
    </recommendedName>
</protein>
<proteinExistence type="inferred from homology"/>
<dbReference type="SUPFAM" id="SSF51569">
    <property type="entry name" value="Aldolase"/>
    <property type="match status" value="1"/>
</dbReference>
<evidence type="ECO:0000313" key="15">
    <source>
        <dbReference type="RefSeq" id="XP_013386009.1"/>
    </source>
</evidence>
<gene>
    <name evidence="15" type="primary">LOC106155637</name>
</gene>
<dbReference type="RefSeq" id="XP_013386009.1">
    <property type="nucleotide sequence ID" value="XM_013530555.1"/>
</dbReference>
<evidence type="ECO:0000256" key="4">
    <source>
        <dbReference type="ARBA" id="ARBA00011881"/>
    </source>
</evidence>
<name>A0A1S3HLV9_LINAN</name>
<comment type="catalytic activity">
    <reaction evidence="10">
        <text>aceneuramate = aldehydo-N-acetyl-D-mannosamine + pyruvate</text>
        <dbReference type="Rhea" id="RHEA:23296"/>
        <dbReference type="ChEBI" id="CHEBI:15361"/>
        <dbReference type="ChEBI" id="CHEBI:17122"/>
        <dbReference type="ChEBI" id="CHEBI:173083"/>
        <dbReference type="EC" id="4.1.3.3"/>
    </reaction>
</comment>
<dbReference type="InterPro" id="IPR002220">
    <property type="entry name" value="DapA-like"/>
</dbReference>
<dbReference type="Proteomes" id="UP000085678">
    <property type="component" value="Unplaced"/>
</dbReference>
<evidence type="ECO:0000256" key="8">
    <source>
        <dbReference type="ARBA" id="ARBA00023270"/>
    </source>
</evidence>
<evidence type="ECO:0000256" key="6">
    <source>
        <dbReference type="ARBA" id="ARBA00022490"/>
    </source>
</evidence>
<keyword evidence="14" id="KW-1185">Reference proteome</keyword>
<dbReference type="PIRSF" id="PIRSF001365">
    <property type="entry name" value="DHDPS"/>
    <property type="match status" value="1"/>
</dbReference>
<evidence type="ECO:0000256" key="12">
    <source>
        <dbReference type="PIRSR" id="PIRSR001365-1"/>
    </source>
</evidence>
<dbReference type="GO" id="GO:0005737">
    <property type="term" value="C:cytoplasm"/>
    <property type="evidence" value="ECO:0007669"/>
    <property type="project" value="UniProtKB-SubCell"/>
</dbReference>
<feature type="active site" description="Schiff-base intermediate with substrate" evidence="12">
    <location>
        <position position="169"/>
    </location>
</feature>
<dbReference type="SMART" id="SM01130">
    <property type="entry name" value="DHDPS"/>
    <property type="match status" value="1"/>
</dbReference>
<evidence type="ECO:0000256" key="9">
    <source>
        <dbReference type="ARBA" id="ARBA00023277"/>
    </source>
</evidence>
<sequence>MDSFKVEGLVTAPFTPFKGNGDINFEMFQSYADYLVSMEISAVFVNGSTGEGLSLTVEERKQTLEAWVKAVKNRMTIIAHVGALNIKDCQALSQHAQAAGADAIASMASLYYKPATEEDLVAYMKEVAAAAPKLPFYYYDIDFMTGVNLNNAKFLRLAAPAIPTLKGAKVSSRSLQGIADCLTEIQGTKMQIMMGSDEYRCLQVSKIKAKYGGGFAASKAVMNVSSGLDMGPPRLPLKSYSKETTEKIKNELTEAGYFYWMKETWK</sequence>
<comment type="subunit">
    <text evidence="4">Homotetramer.</text>
</comment>
<dbReference type="PRINTS" id="PR00146">
    <property type="entry name" value="DHPICSNTHASE"/>
</dbReference>
<reference evidence="15" key="1">
    <citation type="submission" date="2025-08" db="UniProtKB">
        <authorList>
            <consortium name="RefSeq"/>
        </authorList>
    </citation>
    <scope>IDENTIFICATION</scope>
    <source>
        <tissue evidence="15">Gonads</tissue>
    </source>
</reference>
<dbReference type="PANTHER" id="PTHR12128">
    <property type="entry name" value="DIHYDRODIPICOLINATE SYNTHASE"/>
    <property type="match status" value="1"/>
</dbReference>
<dbReference type="GO" id="GO:0008747">
    <property type="term" value="F:N-acetylneuraminate lyase activity"/>
    <property type="evidence" value="ECO:0007669"/>
    <property type="project" value="UniProtKB-EC"/>
</dbReference>
<evidence type="ECO:0000256" key="1">
    <source>
        <dbReference type="ARBA" id="ARBA00004496"/>
    </source>
</evidence>
<dbReference type="GeneID" id="106155637"/>
<evidence type="ECO:0000256" key="10">
    <source>
        <dbReference type="ARBA" id="ARBA00044906"/>
    </source>
</evidence>
<dbReference type="InterPro" id="IPR020624">
    <property type="entry name" value="Schiff_base-form_aldolases_CS"/>
</dbReference>
<dbReference type="InterPro" id="IPR013785">
    <property type="entry name" value="Aldolase_TIM"/>
</dbReference>
<feature type="active site" description="Proton donor/acceptor" evidence="12">
    <location>
        <position position="139"/>
    </location>
</feature>
<comment type="similarity">
    <text evidence="3">Belongs to the DapA family. NanA subfamily.</text>
</comment>
<keyword evidence="8" id="KW-0704">Schiff base</keyword>